<sequence length="78" mass="8693">MSFKRLETVDDLARYGFSLRVVCEGCDHVAVLDARELADRLHAKRASRRIGNLADRMRCSMCGSKQVTALPSQAEPGR</sequence>
<proteinExistence type="predicted"/>
<dbReference type="EMBL" id="JABBGM010000010">
    <property type="protein sequence ID" value="NML95461.1"/>
    <property type="molecule type" value="Genomic_DNA"/>
</dbReference>
<dbReference type="Proteomes" id="UP000583556">
    <property type="component" value="Unassembled WGS sequence"/>
</dbReference>
<evidence type="ECO:0000313" key="1">
    <source>
        <dbReference type="EMBL" id="NML95461.1"/>
    </source>
</evidence>
<name>A0A7Y0BT57_9SPHN</name>
<accession>A0A7Y0BT57</accession>
<dbReference type="AlphaFoldDB" id="A0A7Y0BT57"/>
<dbReference type="RefSeq" id="WP_169494672.1">
    <property type="nucleotide sequence ID" value="NZ_JABBGM010000010.1"/>
</dbReference>
<gene>
    <name evidence="1" type="ORF">HHL27_17430</name>
</gene>
<comment type="caution">
    <text evidence="1">The sequence shown here is derived from an EMBL/GenBank/DDBJ whole genome shotgun (WGS) entry which is preliminary data.</text>
</comment>
<keyword evidence="2" id="KW-1185">Reference proteome</keyword>
<evidence type="ECO:0000313" key="2">
    <source>
        <dbReference type="Proteomes" id="UP000583556"/>
    </source>
</evidence>
<reference evidence="1 2" key="1">
    <citation type="submission" date="2020-04" db="EMBL/GenBank/DDBJ databases">
        <title>Novosphingobium sp. TW-4 isolated from soil.</title>
        <authorList>
            <person name="Dahal R.H."/>
            <person name="Chaudhary D.K."/>
        </authorList>
    </citation>
    <scope>NUCLEOTIDE SEQUENCE [LARGE SCALE GENOMIC DNA]</scope>
    <source>
        <strain evidence="1 2">TW-4</strain>
    </source>
</reference>
<protein>
    <submittedName>
        <fullName evidence="1">Uncharacterized protein</fullName>
    </submittedName>
</protein>
<organism evidence="1 2">
    <name type="scientific">Novosphingobium olei</name>
    <dbReference type="NCBI Taxonomy" id="2728851"/>
    <lineage>
        <taxon>Bacteria</taxon>
        <taxon>Pseudomonadati</taxon>
        <taxon>Pseudomonadota</taxon>
        <taxon>Alphaproteobacteria</taxon>
        <taxon>Sphingomonadales</taxon>
        <taxon>Sphingomonadaceae</taxon>
        <taxon>Novosphingobium</taxon>
    </lineage>
</organism>